<dbReference type="KEGG" id="add:HUW48_03440"/>
<evidence type="ECO:0000313" key="2">
    <source>
        <dbReference type="Proteomes" id="UP000514509"/>
    </source>
</evidence>
<dbReference type="RefSeq" id="WP_182414342.1">
    <property type="nucleotide sequence ID" value="NZ_CP055153.1"/>
</dbReference>
<reference evidence="1 2" key="1">
    <citation type="submission" date="2020-08" db="EMBL/GenBank/DDBJ databases">
        <title>Adhaeribacter dokdonensis sp. nov., isolated from the rhizosphere of Elymus tsukushiensis, a plant native to the Dokdo Islands, Republic of Korea.</title>
        <authorList>
            <person name="Ghim S.Y."/>
        </authorList>
    </citation>
    <scope>NUCLEOTIDE SEQUENCE [LARGE SCALE GENOMIC DNA]</scope>
    <source>
        <strain evidence="1 2">KUDC8001</strain>
    </source>
</reference>
<dbReference type="InterPro" id="IPR013783">
    <property type="entry name" value="Ig-like_fold"/>
</dbReference>
<keyword evidence="2" id="KW-1185">Reference proteome</keyword>
<evidence type="ECO:0008006" key="3">
    <source>
        <dbReference type="Google" id="ProtNLM"/>
    </source>
</evidence>
<evidence type="ECO:0000313" key="1">
    <source>
        <dbReference type="EMBL" id="QMU27141.1"/>
    </source>
</evidence>
<sequence>MKHYYLRFLGLFFLFFLGVGSTSVFAEKFFYEIGYDQSSGRIFITVSVDERDQCFTCKIDKLQDLDITYTINNNTTNLLVDGSHRNRNGNYKNELLVNNNSNWDGKLDKQRYYINIPSAWFGKSVTIRTHYYWGDNSDKEGNKEDTYAIAGLQGSPIITAFPTGEQNQIKLTWDKPGANGYAPEKIRYYIYQNDQLLAGLDYNTTSYIDPNSVYGYRYNYRIVARVGLNREILSNNPNYFDVWSNNITAWKNSKLVLTPTFAPCATGITLTWPKPNLDGAYSYKILRSARPDFSTITNTFDVNGGLNTLSYFDDTNLQHQKS</sequence>
<dbReference type="InterPro" id="IPR036116">
    <property type="entry name" value="FN3_sf"/>
</dbReference>
<protein>
    <recommendedName>
        <fullName evidence="3">Fibronectin type III domain-containing protein</fullName>
    </recommendedName>
</protein>
<accession>A0A7L7L2W6</accession>
<dbReference type="Gene3D" id="2.60.40.10">
    <property type="entry name" value="Immunoglobulins"/>
    <property type="match status" value="1"/>
</dbReference>
<gene>
    <name evidence="1" type="ORF">HUW48_03440</name>
</gene>
<name>A0A7L7L2W6_9BACT</name>
<dbReference type="EMBL" id="CP055153">
    <property type="protein sequence ID" value="QMU27141.1"/>
    <property type="molecule type" value="Genomic_DNA"/>
</dbReference>
<organism evidence="1 2">
    <name type="scientific">Adhaeribacter radiodurans</name>
    <dbReference type="NCBI Taxonomy" id="2745197"/>
    <lineage>
        <taxon>Bacteria</taxon>
        <taxon>Pseudomonadati</taxon>
        <taxon>Bacteroidota</taxon>
        <taxon>Cytophagia</taxon>
        <taxon>Cytophagales</taxon>
        <taxon>Hymenobacteraceae</taxon>
        <taxon>Adhaeribacter</taxon>
    </lineage>
</organism>
<dbReference type="Proteomes" id="UP000514509">
    <property type="component" value="Chromosome"/>
</dbReference>
<dbReference type="SUPFAM" id="SSF49265">
    <property type="entry name" value="Fibronectin type III"/>
    <property type="match status" value="1"/>
</dbReference>
<dbReference type="AlphaFoldDB" id="A0A7L7L2W6"/>
<proteinExistence type="predicted"/>